<dbReference type="InterPro" id="IPR002059">
    <property type="entry name" value="CSP_DNA-bd"/>
</dbReference>
<comment type="caution">
    <text evidence="3">The sequence shown here is derived from an EMBL/GenBank/DDBJ whole genome shotgun (WGS) entry which is preliminary data.</text>
</comment>
<dbReference type="Gene3D" id="2.40.50.140">
    <property type="entry name" value="Nucleic acid-binding proteins"/>
    <property type="match status" value="1"/>
</dbReference>
<reference evidence="3 4" key="1">
    <citation type="journal article" date="2019" name="Nat. Microbiol.">
        <title>Mediterranean grassland soil C-N compound turnover is dependent on rainfall and depth, and is mediated by genomically divergent microorganisms.</title>
        <authorList>
            <person name="Diamond S."/>
            <person name="Andeer P.F."/>
            <person name="Li Z."/>
            <person name="Crits-Christoph A."/>
            <person name="Burstein D."/>
            <person name="Anantharaman K."/>
            <person name="Lane K.R."/>
            <person name="Thomas B.C."/>
            <person name="Pan C."/>
            <person name="Northen T.R."/>
            <person name="Banfield J.F."/>
        </authorList>
    </citation>
    <scope>NUCLEOTIDE SEQUENCE [LARGE SCALE GENOMIC DNA]</scope>
    <source>
        <strain evidence="3">NP_7</strain>
    </source>
</reference>
<dbReference type="PROSITE" id="PS51857">
    <property type="entry name" value="CSD_2"/>
    <property type="match status" value="1"/>
</dbReference>
<sequence length="176" mass="19029">MRPPPRDRDGGRRGRWETARGRPTRFGPRQAPASSDRGGGDEIVARLERLESIVMAIAAHLGIDAGRPARQAGPAEAREAPRGGARRGDEDRAAGSDDAHAVVRTVARRLSGRIKQYQPPRGYGFVTTPDTPGDVFFHRSDCRVDPATLEPSAAVTFDLVEMANGQFKAVNLAPPR</sequence>
<evidence type="ECO:0000256" key="1">
    <source>
        <dbReference type="SAM" id="MobiDB-lite"/>
    </source>
</evidence>
<dbReference type="EMBL" id="VBAO01000200">
    <property type="protein sequence ID" value="TMI80758.1"/>
    <property type="molecule type" value="Genomic_DNA"/>
</dbReference>
<dbReference type="Pfam" id="PF00313">
    <property type="entry name" value="CSD"/>
    <property type="match status" value="1"/>
</dbReference>
<dbReference type="Proteomes" id="UP000320048">
    <property type="component" value="Unassembled WGS sequence"/>
</dbReference>
<dbReference type="GO" id="GO:0003676">
    <property type="term" value="F:nucleic acid binding"/>
    <property type="evidence" value="ECO:0007669"/>
    <property type="project" value="InterPro"/>
</dbReference>
<feature type="region of interest" description="Disordered" evidence="1">
    <location>
        <begin position="1"/>
        <end position="42"/>
    </location>
</feature>
<dbReference type="InterPro" id="IPR012340">
    <property type="entry name" value="NA-bd_OB-fold"/>
</dbReference>
<gene>
    <name evidence="3" type="ORF">E6H04_08035</name>
</gene>
<protein>
    <submittedName>
        <fullName evidence="3">Cold shock domain-containing protein</fullName>
    </submittedName>
</protein>
<organism evidence="3 4">
    <name type="scientific">Candidatus Segetimicrobium genomatis</name>
    <dbReference type="NCBI Taxonomy" id="2569760"/>
    <lineage>
        <taxon>Bacteria</taxon>
        <taxon>Bacillati</taxon>
        <taxon>Candidatus Sysuimicrobiota</taxon>
        <taxon>Candidatus Sysuimicrobiia</taxon>
        <taxon>Candidatus Sysuimicrobiales</taxon>
        <taxon>Candidatus Segetimicrobiaceae</taxon>
        <taxon>Candidatus Segetimicrobium</taxon>
    </lineage>
</organism>
<evidence type="ECO:0000259" key="2">
    <source>
        <dbReference type="PROSITE" id="PS51857"/>
    </source>
</evidence>
<feature type="region of interest" description="Disordered" evidence="1">
    <location>
        <begin position="67"/>
        <end position="101"/>
    </location>
</feature>
<name>A0A537JB31_9BACT</name>
<feature type="domain" description="CSD" evidence="2">
    <location>
        <begin position="109"/>
        <end position="174"/>
    </location>
</feature>
<evidence type="ECO:0000313" key="4">
    <source>
        <dbReference type="Proteomes" id="UP000320048"/>
    </source>
</evidence>
<proteinExistence type="predicted"/>
<dbReference type="AlphaFoldDB" id="A0A537JB31"/>
<feature type="compositionally biased region" description="Basic and acidic residues" evidence="1">
    <location>
        <begin position="76"/>
        <end position="101"/>
    </location>
</feature>
<evidence type="ECO:0000313" key="3">
    <source>
        <dbReference type="EMBL" id="TMI80758.1"/>
    </source>
</evidence>
<feature type="compositionally biased region" description="Basic and acidic residues" evidence="1">
    <location>
        <begin position="1"/>
        <end position="20"/>
    </location>
</feature>
<accession>A0A537JB31</accession>
<dbReference type="SUPFAM" id="SSF50249">
    <property type="entry name" value="Nucleic acid-binding proteins"/>
    <property type="match status" value="1"/>
</dbReference>
<dbReference type="CDD" id="cd04458">
    <property type="entry name" value="CSP_CDS"/>
    <property type="match status" value="1"/>
</dbReference>
<dbReference type="PRINTS" id="PR00050">
    <property type="entry name" value="COLDSHOCK"/>
</dbReference>